<dbReference type="EMBL" id="BAABJK010000004">
    <property type="protein sequence ID" value="GAA4966556.1"/>
    <property type="molecule type" value="Genomic_DNA"/>
</dbReference>
<dbReference type="PROSITE" id="PS51257">
    <property type="entry name" value="PROKAR_LIPOPROTEIN"/>
    <property type="match status" value="1"/>
</dbReference>
<accession>A0ABP9HBG3</accession>
<dbReference type="InterPro" id="IPR045916">
    <property type="entry name" value="DUF5777"/>
</dbReference>
<feature type="domain" description="DUF5777" evidence="1">
    <location>
        <begin position="44"/>
        <end position="290"/>
    </location>
</feature>
<gene>
    <name evidence="2" type="ORF">GCM10023315_14830</name>
</gene>
<evidence type="ECO:0000313" key="2">
    <source>
        <dbReference type="EMBL" id="GAA4966556.1"/>
    </source>
</evidence>
<comment type="caution">
    <text evidence="2">The sequence shown here is derived from an EMBL/GenBank/DDBJ whole genome shotgun (WGS) entry which is preliminary data.</text>
</comment>
<dbReference type="RefSeq" id="WP_345166480.1">
    <property type="nucleotide sequence ID" value="NZ_BAABJK010000004.1"/>
</dbReference>
<proteinExistence type="predicted"/>
<reference evidence="3" key="1">
    <citation type="journal article" date="2019" name="Int. J. Syst. Evol. Microbiol.">
        <title>The Global Catalogue of Microorganisms (GCM) 10K type strain sequencing project: providing services to taxonomists for standard genome sequencing and annotation.</title>
        <authorList>
            <consortium name="The Broad Institute Genomics Platform"/>
            <consortium name="The Broad Institute Genome Sequencing Center for Infectious Disease"/>
            <person name="Wu L."/>
            <person name="Ma J."/>
        </authorList>
    </citation>
    <scope>NUCLEOTIDE SEQUENCE [LARGE SCALE GENOMIC DNA]</scope>
    <source>
        <strain evidence="3">JCM 18287</strain>
    </source>
</reference>
<keyword evidence="3" id="KW-1185">Reference proteome</keyword>
<organism evidence="2 3">
    <name type="scientific">Algibacter aquimarinus</name>
    <dbReference type="NCBI Taxonomy" id="1136748"/>
    <lineage>
        <taxon>Bacteria</taxon>
        <taxon>Pseudomonadati</taxon>
        <taxon>Bacteroidota</taxon>
        <taxon>Flavobacteriia</taxon>
        <taxon>Flavobacteriales</taxon>
        <taxon>Flavobacteriaceae</taxon>
        <taxon>Algibacter</taxon>
    </lineage>
</organism>
<sequence>MKIKKILFTGIIFMGCFHFSISQNLLEILENEQKDTLGYITPAFKMTRITFGHSTEVRSKNILEVFVANRFWDLPSEQSQSFGADRMSTRFALEYGISDRLSFGVGATTFDRLWDSYLKYNLVTQKKGEKATPFNITLLQSGSYNSSSRPYSLVVNDFSGRLSFTTQLLISRKISSDFSFQISPTFIHRGFAASEADDQNFFAMGFGARYKIGPHLSIVSEYYKTFNPIKSFDTYGPFALGVNWEVGDVLLQFMLTNTRNMVEDTFITQTRNNFNFRNPNLNFGFNATYVIHFSNRLKKK</sequence>
<evidence type="ECO:0000313" key="3">
    <source>
        <dbReference type="Proteomes" id="UP001501692"/>
    </source>
</evidence>
<dbReference type="Proteomes" id="UP001501692">
    <property type="component" value="Unassembled WGS sequence"/>
</dbReference>
<name>A0ABP9HBG3_9FLAO</name>
<evidence type="ECO:0000259" key="1">
    <source>
        <dbReference type="Pfam" id="PF19089"/>
    </source>
</evidence>
<dbReference type="Pfam" id="PF19089">
    <property type="entry name" value="DUF5777"/>
    <property type="match status" value="1"/>
</dbReference>
<protein>
    <recommendedName>
        <fullName evidence="1">DUF5777 domain-containing protein</fullName>
    </recommendedName>
</protein>